<dbReference type="EMBL" id="GL945478">
    <property type="protein sequence ID" value="EGO01164.1"/>
    <property type="molecule type" value="Genomic_DNA"/>
</dbReference>
<dbReference type="Proteomes" id="UP000008063">
    <property type="component" value="Unassembled WGS sequence"/>
</dbReference>
<keyword evidence="2" id="KW-1185">Reference proteome</keyword>
<dbReference type="OrthoDB" id="3042036at2759"/>
<dbReference type="HOGENOM" id="CLU_557971_0_0_1"/>
<name>F8PRS9_SERL3</name>
<protein>
    <submittedName>
        <fullName evidence="1">Uncharacterized protein</fullName>
    </submittedName>
</protein>
<evidence type="ECO:0000313" key="2">
    <source>
        <dbReference type="Proteomes" id="UP000008063"/>
    </source>
</evidence>
<gene>
    <name evidence="1" type="ORF">SERLA73DRAFT_72133</name>
</gene>
<dbReference type="InParanoid" id="F8PRS9"/>
<accession>F8PRS9</accession>
<proteinExistence type="predicted"/>
<dbReference type="AlphaFoldDB" id="F8PRS9"/>
<evidence type="ECO:0000313" key="1">
    <source>
        <dbReference type="EMBL" id="EGO01164.1"/>
    </source>
</evidence>
<reference evidence="2" key="1">
    <citation type="journal article" date="2011" name="Science">
        <title>The plant cell wall-decomposing machinery underlies the functional diversity of forest fungi.</title>
        <authorList>
            <person name="Eastwood D.C."/>
            <person name="Floudas D."/>
            <person name="Binder M."/>
            <person name="Majcherczyk A."/>
            <person name="Schneider P."/>
            <person name="Aerts A."/>
            <person name="Asiegbu F.O."/>
            <person name="Baker S.E."/>
            <person name="Barry K."/>
            <person name="Bendiksby M."/>
            <person name="Blumentritt M."/>
            <person name="Coutinho P.M."/>
            <person name="Cullen D."/>
            <person name="de Vries R.P."/>
            <person name="Gathman A."/>
            <person name="Goodell B."/>
            <person name="Henrissat B."/>
            <person name="Ihrmark K."/>
            <person name="Kauserud H."/>
            <person name="Kohler A."/>
            <person name="LaButti K."/>
            <person name="Lapidus A."/>
            <person name="Lavin J.L."/>
            <person name="Lee Y.-H."/>
            <person name="Lindquist E."/>
            <person name="Lilly W."/>
            <person name="Lucas S."/>
            <person name="Morin E."/>
            <person name="Murat C."/>
            <person name="Oguiza J.A."/>
            <person name="Park J."/>
            <person name="Pisabarro A.G."/>
            <person name="Riley R."/>
            <person name="Rosling A."/>
            <person name="Salamov A."/>
            <person name="Schmidt O."/>
            <person name="Schmutz J."/>
            <person name="Skrede I."/>
            <person name="Stenlid J."/>
            <person name="Wiebenga A."/>
            <person name="Xie X."/>
            <person name="Kuees U."/>
            <person name="Hibbett D.S."/>
            <person name="Hoffmeister D."/>
            <person name="Hoegberg N."/>
            <person name="Martin F."/>
            <person name="Grigoriev I.V."/>
            <person name="Watkinson S.C."/>
        </authorList>
    </citation>
    <scope>NUCLEOTIDE SEQUENCE [LARGE SCALE GENOMIC DNA]</scope>
    <source>
        <strain evidence="2">strain S7.3</strain>
    </source>
</reference>
<sequence>MSNGCEQRESKRKRRAITGTRLSYPAAAIFDARSRYQFMKDLGVADAYKRIPSRYKDMRYQKVDEATFDRLVADSCHCHMDLSKRHTSKPGTLRRYKLPEAVSVDGSKPLLPVNANDSYRLRILYRIMMLPVHAVSPGGKQFRKNTHQQLSVHQLQMNAHHLAANFPHHTLPTPTSVMNDAWALVPNMTTNIAQVPLTLKDPSFIAAPPSKIQPTTENMESAQDFTKPISEIKRTEESVFTTSIKSAGPRAKININQMINDCTTLYMREGIDGLLRGLLQIGQRHLQGTSLVSIIVHPMIKEVTRLSPMQGKELERSLRLSAMTMFQQHWNTKECQSVVDKTTQLTYRLTTGVKTAGLVGSLFAAKVTTTEDIFLCLDLLIDGGGQLDRLRAVHALITQANDKLCKKRNIAGTMRFYAKFMAVYPESEAQICAQSEALILIRDVNDSIEGWMILRQDGYMPLRQLRQLCQRFYRFGITPGSPYRPFGEG</sequence>
<organism evidence="2">
    <name type="scientific">Serpula lacrymans var. lacrymans (strain S7.3)</name>
    <name type="common">Dry rot fungus</name>
    <dbReference type="NCBI Taxonomy" id="936435"/>
    <lineage>
        <taxon>Eukaryota</taxon>
        <taxon>Fungi</taxon>
        <taxon>Dikarya</taxon>
        <taxon>Basidiomycota</taxon>
        <taxon>Agaricomycotina</taxon>
        <taxon>Agaricomycetes</taxon>
        <taxon>Agaricomycetidae</taxon>
        <taxon>Boletales</taxon>
        <taxon>Coniophorineae</taxon>
        <taxon>Serpulaceae</taxon>
        <taxon>Serpula</taxon>
    </lineage>
</organism>